<protein>
    <submittedName>
        <fullName evidence="2">Uncharacterized protein</fullName>
    </submittedName>
</protein>
<proteinExistence type="predicted"/>
<feature type="region of interest" description="Disordered" evidence="1">
    <location>
        <begin position="91"/>
        <end position="114"/>
    </location>
</feature>
<accession>A0A2N9G4U7</accession>
<reference evidence="2" key="1">
    <citation type="submission" date="2018-02" db="EMBL/GenBank/DDBJ databases">
        <authorList>
            <person name="Cohen D.B."/>
            <person name="Kent A.D."/>
        </authorList>
    </citation>
    <scope>NUCLEOTIDE SEQUENCE</scope>
</reference>
<feature type="region of interest" description="Disordered" evidence="1">
    <location>
        <begin position="1"/>
        <end position="50"/>
    </location>
</feature>
<gene>
    <name evidence="2" type="ORF">FSB_LOCUS21986</name>
</gene>
<feature type="compositionally biased region" description="Low complexity" evidence="1">
    <location>
        <begin position="30"/>
        <end position="41"/>
    </location>
</feature>
<dbReference type="EMBL" id="OIVN01001448">
    <property type="protein sequence ID" value="SPC94104.1"/>
    <property type="molecule type" value="Genomic_DNA"/>
</dbReference>
<evidence type="ECO:0000256" key="1">
    <source>
        <dbReference type="SAM" id="MobiDB-lite"/>
    </source>
</evidence>
<sequence>MQADQTVISLRPRGGSGGALRGTRFLTPRFDSSSSSFSSDSQTLRSHGGLASTLKVPSSKISHWILSNKKNTRFSPLGILRLCAPRRSRLSRSLQEDLPGSNEILPNLVRSHQI</sequence>
<name>A0A2N9G4U7_FAGSY</name>
<evidence type="ECO:0000313" key="2">
    <source>
        <dbReference type="EMBL" id="SPC94104.1"/>
    </source>
</evidence>
<organism evidence="2">
    <name type="scientific">Fagus sylvatica</name>
    <name type="common">Beechnut</name>
    <dbReference type="NCBI Taxonomy" id="28930"/>
    <lineage>
        <taxon>Eukaryota</taxon>
        <taxon>Viridiplantae</taxon>
        <taxon>Streptophyta</taxon>
        <taxon>Embryophyta</taxon>
        <taxon>Tracheophyta</taxon>
        <taxon>Spermatophyta</taxon>
        <taxon>Magnoliopsida</taxon>
        <taxon>eudicotyledons</taxon>
        <taxon>Gunneridae</taxon>
        <taxon>Pentapetalae</taxon>
        <taxon>rosids</taxon>
        <taxon>fabids</taxon>
        <taxon>Fagales</taxon>
        <taxon>Fagaceae</taxon>
        <taxon>Fagus</taxon>
    </lineage>
</organism>
<dbReference type="AlphaFoldDB" id="A0A2N9G4U7"/>